<dbReference type="RefSeq" id="NP_818588.1">
    <property type="nucleotide sequence ID" value="NC_004689.1"/>
</dbReference>
<sequence length="71" mass="8084">MKSTLVHKDSVADCHVTTVFIEPWRYFETAISRKGKPVEVRESGIISADDALIAHNKAVELAEKALRYRER</sequence>
<keyword evidence="2" id="KW-1185">Reference proteome</keyword>
<dbReference type="EMBL" id="AY129339">
    <property type="protein sequence ID" value="AAN02104.1"/>
    <property type="molecule type" value="Genomic_DNA"/>
</dbReference>
<evidence type="ECO:0000313" key="1">
    <source>
        <dbReference type="EMBL" id="AAN02104.1"/>
    </source>
</evidence>
<proteinExistence type="predicted"/>
<organism evidence="1 2">
    <name type="scientific">Mycobacterium phage Barnyard</name>
    <dbReference type="NCBI Taxonomy" id="205880"/>
    <lineage>
        <taxon>Viruses</taxon>
        <taxon>Duplodnaviria</taxon>
        <taxon>Heunggongvirae</taxon>
        <taxon>Uroviricota</taxon>
        <taxon>Caudoviricetes</taxon>
        <taxon>Barnyardvirus</taxon>
        <taxon>Barnyardvirus barnyard</taxon>
    </lineage>
</organism>
<reference evidence="1 2" key="1">
    <citation type="journal article" date="2003" name="Cell">
        <title>Origins of highly mosaic mycobacteriophage genomes.</title>
        <authorList>
            <person name="Pedulla M.L."/>
            <person name="Ford M.E."/>
            <person name="Houtz J.M."/>
            <person name="Karthikeyan T."/>
            <person name="Wadsworth C."/>
            <person name="Lewis J.A."/>
            <person name="Jacobs-Sera D."/>
            <person name="Falbo J."/>
            <person name="Gross J."/>
            <person name="Pannunzio N.R."/>
            <person name="Brucker W."/>
            <person name="Kumar V."/>
            <person name="Kandasamy J."/>
            <person name="Keenan L."/>
            <person name="Bardarov S."/>
            <person name="Kriakov J."/>
            <person name="Lawrence J.G."/>
            <person name="Jacobs W.R. Jr."/>
            <person name="Hendrix R.W."/>
            <person name="Hatfull G.F."/>
        </authorList>
    </citation>
    <scope>NUCLEOTIDE SEQUENCE</scope>
</reference>
<accession>Q856C2</accession>
<dbReference type="Proteomes" id="UP000000731">
    <property type="component" value="Segment"/>
</dbReference>
<dbReference type="KEGG" id="vg:1260255"/>
<evidence type="ECO:0000313" key="2">
    <source>
        <dbReference type="Proteomes" id="UP000000731"/>
    </source>
</evidence>
<gene>
    <name evidence="1" type="primary">50</name>
    <name evidence="1" type="ORF">PBI_BARNYARD_50</name>
</gene>
<protein>
    <submittedName>
        <fullName evidence="1">Uncharacterized protein</fullName>
    </submittedName>
</protein>
<name>Q856C2_9CAUD</name>